<gene>
    <name evidence="1" type="ORF">ACFFHK_09415</name>
</gene>
<comment type="caution">
    <text evidence="1">The sequence shown here is derived from an EMBL/GenBank/DDBJ whole genome shotgun (WGS) entry which is preliminary data.</text>
</comment>
<evidence type="ECO:0000313" key="1">
    <source>
        <dbReference type="EMBL" id="MFC0309914.1"/>
    </source>
</evidence>
<dbReference type="Pfam" id="PF13698">
    <property type="entry name" value="DUF4156"/>
    <property type="match status" value="1"/>
</dbReference>
<accession>A0ABV6H2S1</accession>
<dbReference type="PROSITE" id="PS51257">
    <property type="entry name" value="PROKAR_LIPOPROTEIN"/>
    <property type="match status" value="1"/>
</dbReference>
<evidence type="ECO:0000313" key="2">
    <source>
        <dbReference type="Proteomes" id="UP001589767"/>
    </source>
</evidence>
<dbReference type="InterPro" id="IPR025294">
    <property type="entry name" value="DUF4156"/>
</dbReference>
<sequence>MKKYIILSILLSFILTGCVRFAPFSPKQLNQNAKGIATVRSIPFGCQFLGEVEGRDGYRDSHHRMRAPNLSEAREGALNDLRNNAAEIADNTRKRVVLRVMQEKATCFSPTGACHHMNEYEAIKDYSALGAVFECGNRK</sequence>
<proteinExistence type="predicted"/>
<dbReference type="RefSeq" id="WP_382371811.1">
    <property type="nucleotide sequence ID" value="NZ_JBHLWB010000010.1"/>
</dbReference>
<organism evidence="1 2">
    <name type="scientific">Gallibacterium trehalosifermentans</name>
    <dbReference type="NCBI Taxonomy" id="516935"/>
    <lineage>
        <taxon>Bacteria</taxon>
        <taxon>Pseudomonadati</taxon>
        <taxon>Pseudomonadota</taxon>
        <taxon>Gammaproteobacteria</taxon>
        <taxon>Pasteurellales</taxon>
        <taxon>Pasteurellaceae</taxon>
        <taxon>Gallibacterium</taxon>
    </lineage>
</organism>
<dbReference type="Proteomes" id="UP001589767">
    <property type="component" value="Unassembled WGS sequence"/>
</dbReference>
<reference evidence="1 2" key="1">
    <citation type="submission" date="2024-09" db="EMBL/GenBank/DDBJ databases">
        <authorList>
            <person name="Sun Q."/>
            <person name="Mori K."/>
        </authorList>
    </citation>
    <scope>NUCLEOTIDE SEQUENCE [LARGE SCALE GENOMIC DNA]</scope>
    <source>
        <strain evidence="1 2">CCM 7539</strain>
    </source>
</reference>
<dbReference type="EMBL" id="JBHLWB010000010">
    <property type="protein sequence ID" value="MFC0309914.1"/>
    <property type="molecule type" value="Genomic_DNA"/>
</dbReference>
<name>A0ABV6H2S1_9PAST</name>
<keyword evidence="2" id="KW-1185">Reference proteome</keyword>
<protein>
    <submittedName>
        <fullName evidence="1">DUF4156 domain-containing protein</fullName>
    </submittedName>
</protein>